<protein>
    <recommendedName>
        <fullName evidence="4">Tetraspanin</fullName>
    </recommendedName>
</protein>
<organism evidence="2 3">
    <name type="scientific">Bugula neritina</name>
    <name type="common">Brown bryozoan</name>
    <name type="synonym">Sertularia neritina</name>
    <dbReference type="NCBI Taxonomy" id="10212"/>
    <lineage>
        <taxon>Eukaryota</taxon>
        <taxon>Metazoa</taxon>
        <taxon>Spiralia</taxon>
        <taxon>Lophotrochozoa</taxon>
        <taxon>Bryozoa</taxon>
        <taxon>Gymnolaemata</taxon>
        <taxon>Cheilostomatida</taxon>
        <taxon>Flustrina</taxon>
        <taxon>Buguloidea</taxon>
        <taxon>Bugulidae</taxon>
        <taxon>Bugula</taxon>
    </lineage>
</organism>
<evidence type="ECO:0000313" key="3">
    <source>
        <dbReference type="Proteomes" id="UP000593567"/>
    </source>
</evidence>
<evidence type="ECO:0008006" key="4">
    <source>
        <dbReference type="Google" id="ProtNLM"/>
    </source>
</evidence>
<feature type="transmembrane region" description="Helical" evidence="1">
    <location>
        <begin position="16"/>
        <end position="38"/>
    </location>
</feature>
<proteinExistence type="predicted"/>
<dbReference type="OrthoDB" id="10016273at2759"/>
<keyword evidence="3" id="KW-1185">Reference proteome</keyword>
<accession>A0A7J7J4H0</accession>
<dbReference type="EMBL" id="VXIV02003146">
    <property type="protein sequence ID" value="KAF6020767.1"/>
    <property type="molecule type" value="Genomic_DNA"/>
</dbReference>
<comment type="caution">
    <text evidence="2">The sequence shown here is derived from an EMBL/GenBank/DDBJ whole genome shotgun (WGS) entry which is preliminary data.</text>
</comment>
<evidence type="ECO:0000256" key="1">
    <source>
        <dbReference type="SAM" id="Phobius"/>
    </source>
</evidence>
<sequence>MEEDTSGRGTLRKMCFIVYFVFIEIIGLGCVALAIMSMNNQAAIKLRLWSQFDKDIGNLLPYLVLGASILTVIAPILGLVGVLKKSQIIITTFFCVMTVVALIWFGIGAYCVSHHKLILDNIDIVFKQLERDGASAGSDAQQFLVDLQENMPRLSHKRNLQCCPDSEVEALYSCAASCGISYGQLFSTIVFPVVYATTFGAGGFCMLTVVFACLVSCHLDDVKPAF</sequence>
<dbReference type="Proteomes" id="UP000593567">
    <property type="component" value="Unassembled WGS sequence"/>
</dbReference>
<evidence type="ECO:0000313" key="2">
    <source>
        <dbReference type="EMBL" id="KAF6020767.1"/>
    </source>
</evidence>
<keyword evidence="1" id="KW-1133">Transmembrane helix</keyword>
<name>A0A7J7J4H0_BUGNE</name>
<feature type="transmembrane region" description="Helical" evidence="1">
    <location>
        <begin position="88"/>
        <end position="112"/>
    </location>
</feature>
<dbReference type="PRINTS" id="PR00259">
    <property type="entry name" value="TMFOUR"/>
</dbReference>
<keyword evidence="1" id="KW-0472">Membrane</keyword>
<dbReference type="AlphaFoldDB" id="A0A7J7J4H0"/>
<keyword evidence="1" id="KW-0812">Transmembrane</keyword>
<reference evidence="2" key="1">
    <citation type="submission" date="2020-06" db="EMBL/GenBank/DDBJ databases">
        <title>Draft genome of Bugula neritina, a colonial animal packing powerful symbionts and potential medicines.</title>
        <authorList>
            <person name="Rayko M."/>
        </authorList>
    </citation>
    <scope>NUCLEOTIDE SEQUENCE [LARGE SCALE GENOMIC DNA]</scope>
    <source>
        <strain evidence="2">Kwan_BN1</strain>
    </source>
</reference>
<feature type="transmembrane region" description="Helical" evidence="1">
    <location>
        <begin position="59"/>
        <end position="82"/>
    </location>
</feature>
<gene>
    <name evidence="2" type="ORF">EB796_020923</name>
</gene>